<dbReference type="STRING" id="67331.SAMN04490357_5263"/>
<evidence type="ECO:0000256" key="8">
    <source>
        <dbReference type="RuleBase" id="RU362026"/>
    </source>
</evidence>
<dbReference type="InterPro" id="IPR002941">
    <property type="entry name" value="DNA_methylase_N4/N6"/>
</dbReference>
<keyword evidence="3" id="KW-0808">Transferase</keyword>
<dbReference type="Proteomes" id="UP000182375">
    <property type="component" value="Unassembled WGS sequence"/>
</dbReference>
<feature type="domain" description="DNA methylase N-4/N-6" evidence="10">
    <location>
        <begin position="82"/>
        <end position="285"/>
    </location>
</feature>
<name>A0A1H5BZP0_9ACTN</name>
<sequence length="434" mass="47696">MASQDASATDGDATRTAARVVLPRTSRTESSEALFEVDTPAADAVGELEARPAVPDPEAPGRPERRVIRGDARHIPLDSNTVDLVVTSPPYWQKRDYKVAGQIGQEPDPAGYVAAMMDCLTEWRRVLRPTGSVFLNVGDTWKNQSLAGIPGRIEAAAADAGWLIRNRIIWAKTRGMPDPVQTRLASRHEYIIHLTPQRSYYYDLFAYARKYGRAGSTANPGDVWDFRNIPYEEGSSLWDEESPISKVDWDLDNPGDIWDIDLERNMARHLAPFPSEIVQRAVTLACPLVVCSECGRPRERVVEKTAELDASRPQAKRAMELAREKRLTAAHIAAIQATGISDAGKALHVQTGTGRNAEHVRQLAAEAKAALGGYFREFTFAPKRTVAWTDCGHDSWIHGTVLDPFLGTGTTLNAAHSMGRSVIGVDLNPVPVKD</sequence>
<keyword evidence="4" id="KW-0949">S-adenosyl-L-methionine</keyword>
<evidence type="ECO:0000256" key="9">
    <source>
        <dbReference type="SAM" id="MobiDB-lite"/>
    </source>
</evidence>
<protein>
    <recommendedName>
        <fullName evidence="8">Methyltransferase</fullName>
        <ecNumber evidence="8">2.1.1.-</ecNumber>
    </recommendedName>
</protein>
<feature type="region of interest" description="Disordered" evidence="9">
    <location>
        <begin position="45"/>
        <end position="64"/>
    </location>
</feature>
<dbReference type="PROSITE" id="PS00093">
    <property type="entry name" value="N4_MTASE"/>
    <property type="match status" value="1"/>
</dbReference>
<dbReference type="InterPro" id="IPR029063">
    <property type="entry name" value="SAM-dependent_MTases_sf"/>
</dbReference>
<evidence type="ECO:0000313" key="12">
    <source>
        <dbReference type="Proteomes" id="UP000182375"/>
    </source>
</evidence>
<keyword evidence="2 11" id="KW-0489">Methyltransferase</keyword>
<dbReference type="GO" id="GO:0003677">
    <property type="term" value="F:DNA binding"/>
    <property type="evidence" value="ECO:0007669"/>
    <property type="project" value="UniProtKB-KW"/>
</dbReference>
<evidence type="ECO:0000256" key="6">
    <source>
        <dbReference type="ARBA" id="ARBA00023125"/>
    </source>
</evidence>
<dbReference type="EC" id="2.1.1.-" evidence="8"/>
<reference evidence="11 12" key="1">
    <citation type="submission" date="2016-10" db="EMBL/GenBank/DDBJ databases">
        <authorList>
            <person name="de Groot N.N."/>
        </authorList>
    </citation>
    <scope>NUCLEOTIDE SEQUENCE [LARGE SCALE GENOMIC DNA]</scope>
    <source>
        <strain evidence="11 12">DSM 40306</strain>
    </source>
</reference>
<dbReference type="InterPro" id="IPR001091">
    <property type="entry name" value="RM_Methyltransferase"/>
</dbReference>
<dbReference type="AlphaFoldDB" id="A0A1H5BZP0"/>
<feature type="compositionally biased region" description="Low complexity" evidence="9">
    <location>
        <begin position="1"/>
        <end position="18"/>
    </location>
</feature>
<feature type="region of interest" description="Disordered" evidence="9">
    <location>
        <begin position="1"/>
        <end position="38"/>
    </location>
</feature>
<keyword evidence="6" id="KW-0238">DNA-binding</keyword>
<proteinExistence type="inferred from homology"/>
<evidence type="ECO:0000313" key="11">
    <source>
        <dbReference type="EMBL" id="SED60049.1"/>
    </source>
</evidence>
<dbReference type="InterPro" id="IPR017985">
    <property type="entry name" value="MeTrfase_CN4_CS"/>
</dbReference>
<feature type="domain" description="DNA methylase N-4/N-6" evidence="10">
    <location>
        <begin position="399"/>
        <end position="429"/>
    </location>
</feature>
<dbReference type="Pfam" id="PF01555">
    <property type="entry name" value="N6_N4_Mtase"/>
    <property type="match status" value="2"/>
</dbReference>
<accession>A0A1H5BZP0</accession>
<evidence type="ECO:0000256" key="4">
    <source>
        <dbReference type="ARBA" id="ARBA00022691"/>
    </source>
</evidence>
<keyword evidence="5" id="KW-0680">Restriction system</keyword>
<evidence type="ECO:0000256" key="7">
    <source>
        <dbReference type="ARBA" id="ARBA00049120"/>
    </source>
</evidence>
<dbReference type="GO" id="GO:0008170">
    <property type="term" value="F:N-methyltransferase activity"/>
    <property type="evidence" value="ECO:0007669"/>
    <property type="project" value="InterPro"/>
</dbReference>
<dbReference type="GO" id="GO:0015667">
    <property type="term" value="F:site-specific DNA-methyltransferase (cytosine-N4-specific) activity"/>
    <property type="evidence" value="ECO:0007669"/>
    <property type="project" value="UniProtKB-EC"/>
</dbReference>
<evidence type="ECO:0000256" key="1">
    <source>
        <dbReference type="ARBA" id="ARBA00010203"/>
    </source>
</evidence>
<evidence type="ECO:0000259" key="10">
    <source>
        <dbReference type="Pfam" id="PF01555"/>
    </source>
</evidence>
<dbReference type="SUPFAM" id="SSF53335">
    <property type="entry name" value="S-adenosyl-L-methionine-dependent methyltransferases"/>
    <property type="match status" value="2"/>
</dbReference>
<gene>
    <name evidence="11" type="ORF">SAMN04490357_5263</name>
</gene>
<comment type="similarity">
    <text evidence="1">Belongs to the N(4)/N(6)-methyltransferase family. N(4) subfamily.</text>
</comment>
<dbReference type="EMBL" id="FNTD01000004">
    <property type="protein sequence ID" value="SED60049.1"/>
    <property type="molecule type" value="Genomic_DNA"/>
</dbReference>
<evidence type="ECO:0000256" key="3">
    <source>
        <dbReference type="ARBA" id="ARBA00022679"/>
    </source>
</evidence>
<evidence type="ECO:0000256" key="5">
    <source>
        <dbReference type="ARBA" id="ARBA00022747"/>
    </source>
</evidence>
<dbReference type="PRINTS" id="PR00508">
    <property type="entry name" value="S21N4MTFRASE"/>
</dbReference>
<dbReference type="Gene3D" id="3.40.50.150">
    <property type="entry name" value="Vaccinia Virus protein VP39"/>
    <property type="match status" value="2"/>
</dbReference>
<dbReference type="GO" id="GO:0009307">
    <property type="term" value="P:DNA restriction-modification system"/>
    <property type="evidence" value="ECO:0007669"/>
    <property type="project" value="UniProtKB-KW"/>
</dbReference>
<evidence type="ECO:0000256" key="2">
    <source>
        <dbReference type="ARBA" id="ARBA00022603"/>
    </source>
</evidence>
<comment type="catalytic activity">
    <reaction evidence="7">
        <text>a 2'-deoxycytidine in DNA + S-adenosyl-L-methionine = an N(4)-methyl-2'-deoxycytidine in DNA + S-adenosyl-L-homocysteine + H(+)</text>
        <dbReference type="Rhea" id="RHEA:16857"/>
        <dbReference type="Rhea" id="RHEA-COMP:11369"/>
        <dbReference type="Rhea" id="RHEA-COMP:13674"/>
        <dbReference type="ChEBI" id="CHEBI:15378"/>
        <dbReference type="ChEBI" id="CHEBI:57856"/>
        <dbReference type="ChEBI" id="CHEBI:59789"/>
        <dbReference type="ChEBI" id="CHEBI:85452"/>
        <dbReference type="ChEBI" id="CHEBI:137933"/>
        <dbReference type="EC" id="2.1.1.113"/>
    </reaction>
</comment>
<dbReference type="GO" id="GO:0032259">
    <property type="term" value="P:methylation"/>
    <property type="evidence" value="ECO:0007669"/>
    <property type="project" value="UniProtKB-KW"/>
</dbReference>
<organism evidence="11 12">
    <name type="scientific">Streptomyces misionensis</name>
    <dbReference type="NCBI Taxonomy" id="67331"/>
    <lineage>
        <taxon>Bacteria</taxon>
        <taxon>Bacillati</taxon>
        <taxon>Actinomycetota</taxon>
        <taxon>Actinomycetes</taxon>
        <taxon>Kitasatosporales</taxon>
        <taxon>Streptomycetaceae</taxon>
        <taxon>Streptomyces</taxon>
    </lineage>
</organism>